<gene>
    <name evidence="16" type="primary">ribF</name>
    <name evidence="16" type="ORF">ERS852520_01212</name>
</gene>
<keyword evidence="7 14" id="KW-0547">Nucleotide-binding</keyword>
<dbReference type="InterPro" id="IPR014729">
    <property type="entry name" value="Rossmann-like_a/b/a_fold"/>
</dbReference>
<dbReference type="RefSeq" id="WP_055159762.1">
    <property type="nucleotide sequence ID" value="NZ_CACRSX010000059.1"/>
</dbReference>
<evidence type="ECO:0000256" key="14">
    <source>
        <dbReference type="PIRNR" id="PIRNR004491"/>
    </source>
</evidence>
<dbReference type="NCBIfam" id="TIGR00083">
    <property type="entry name" value="ribF"/>
    <property type="match status" value="1"/>
</dbReference>
<dbReference type="Proteomes" id="UP000095564">
    <property type="component" value="Unassembled WGS sequence"/>
</dbReference>
<dbReference type="InterPro" id="IPR015864">
    <property type="entry name" value="FAD_synthase"/>
</dbReference>
<evidence type="ECO:0000256" key="9">
    <source>
        <dbReference type="ARBA" id="ARBA00022827"/>
    </source>
</evidence>
<dbReference type="SMART" id="SM00904">
    <property type="entry name" value="Flavokinase"/>
    <property type="match status" value="1"/>
</dbReference>
<reference evidence="16 17" key="1">
    <citation type="submission" date="2015-09" db="EMBL/GenBank/DDBJ databases">
        <authorList>
            <consortium name="Pathogen Informatics"/>
        </authorList>
    </citation>
    <scope>NUCLEOTIDE SEQUENCE [LARGE SCALE GENOMIC DNA]</scope>
    <source>
        <strain evidence="16 17">2789STDY5834908</strain>
    </source>
</reference>
<dbReference type="GO" id="GO:0008531">
    <property type="term" value="F:riboflavin kinase activity"/>
    <property type="evidence" value="ECO:0007669"/>
    <property type="project" value="UniProtKB-UniRule"/>
</dbReference>
<keyword evidence="8 14" id="KW-0418">Kinase</keyword>
<evidence type="ECO:0000259" key="15">
    <source>
        <dbReference type="SMART" id="SM00904"/>
    </source>
</evidence>
<dbReference type="GO" id="GO:0003919">
    <property type="term" value="F:FMN adenylyltransferase activity"/>
    <property type="evidence" value="ECO:0007669"/>
    <property type="project" value="UniProtKB-UniRule"/>
</dbReference>
<evidence type="ECO:0000256" key="12">
    <source>
        <dbReference type="ARBA" id="ARBA00047880"/>
    </source>
</evidence>
<evidence type="ECO:0000313" key="17">
    <source>
        <dbReference type="Proteomes" id="UP000095564"/>
    </source>
</evidence>
<keyword evidence="3 14" id="KW-0285">Flavoprotein</keyword>
<evidence type="ECO:0000256" key="1">
    <source>
        <dbReference type="ARBA" id="ARBA00004726"/>
    </source>
</evidence>
<dbReference type="Gene3D" id="3.40.50.620">
    <property type="entry name" value="HUPs"/>
    <property type="match status" value="1"/>
</dbReference>
<dbReference type="EC" id="2.7.7.2" evidence="14"/>
<comment type="pathway">
    <text evidence="1 14">Cofactor biosynthesis; FAD biosynthesis; FAD from FMN: step 1/1.</text>
</comment>
<feature type="domain" description="Riboflavin kinase" evidence="15">
    <location>
        <begin position="179"/>
        <end position="305"/>
    </location>
</feature>
<organism evidence="16 17">
    <name type="scientific">Anaerostipes hadrus</name>
    <dbReference type="NCBI Taxonomy" id="649756"/>
    <lineage>
        <taxon>Bacteria</taxon>
        <taxon>Bacillati</taxon>
        <taxon>Bacillota</taxon>
        <taxon>Clostridia</taxon>
        <taxon>Lachnospirales</taxon>
        <taxon>Lachnospiraceae</taxon>
        <taxon>Anaerostipes</taxon>
    </lineage>
</organism>
<dbReference type="SUPFAM" id="SSF82114">
    <property type="entry name" value="Riboflavin kinase-like"/>
    <property type="match status" value="1"/>
</dbReference>
<evidence type="ECO:0000313" key="16">
    <source>
        <dbReference type="EMBL" id="CUP38033.1"/>
    </source>
</evidence>
<comment type="catalytic activity">
    <reaction evidence="13 14">
        <text>FMN + ATP + H(+) = FAD + diphosphate</text>
        <dbReference type="Rhea" id="RHEA:17237"/>
        <dbReference type="ChEBI" id="CHEBI:15378"/>
        <dbReference type="ChEBI" id="CHEBI:30616"/>
        <dbReference type="ChEBI" id="CHEBI:33019"/>
        <dbReference type="ChEBI" id="CHEBI:57692"/>
        <dbReference type="ChEBI" id="CHEBI:58210"/>
        <dbReference type="EC" id="2.7.7.2"/>
    </reaction>
</comment>
<dbReference type="FunFam" id="3.40.50.620:FF:000021">
    <property type="entry name" value="Riboflavin biosynthesis protein"/>
    <property type="match status" value="1"/>
</dbReference>
<evidence type="ECO:0000256" key="6">
    <source>
        <dbReference type="ARBA" id="ARBA00022695"/>
    </source>
</evidence>
<protein>
    <recommendedName>
        <fullName evidence="14">Riboflavin biosynthesis protein</fullName>
    </recommendedName>
    <domain>
        <recommendedName>
            <fullName evidence="14">Riboflavin kinase</fullName>
            <ecNumber evidence="14">2.7.1.26</ecNumber>
        </recommendedName>
        <alternativeName>
            <fullName evidence="14">Flavokinase</fullName>
        </alternativeName>
    </domain>
    <domain>
        <recommendedName>
            <fullName evidence="14">FMN adenylyltransferase</fullName>
            <ecNumber evidence="14">2.7.7.2</ecNumber>
        </recommendedName>
        <alternativeName>
            <fullName evidence="14">FAD pyrophosphorylase</fullName>
        </alternativeName>
        <alternativeName>
            <fullName evidence="14">FAD synthase</fullName>
        </alternativeName>
    </domain>
</protein>
<dbReference type="AlphaFoldDB" id="A0A174MNZ2"/>
<dbReference type="InterPro" id="IPR002606">
    <property type="entry name" value="Riboflavin_kinase_bac"/>
</dbReference>
<dbReference type="UniPathway" id="UPA00276">
    <property type="reaction ID" value="UER00406"/>
</dbReference>
<dbReference type="GO" id="GO:0009231">
    <property type="term" value="P:riboflavin biosynthetic process"/>
    <property type="evidence" value="ECO:0007669"/>
    <property type="project" value="InterPro"/>
</dbReference>
<accession>A0A174MNZ2</accession>
<dbReference type="EMBL" id="CZAU01000010">
    <property type="protein sequence ID" value="CUP38033.1"/>
    <property type="molecule type" value="Genomic_DNA"/>
</dbReference>
<evidence type="ECO:0000256" key="4">
    <source>
        <dbReference type="ARBA" id="ARBA00022643"/>
    </source>
</evidence>
<dbReference type="EC" id="2.7.1.26" evidence="14"/>
<proteinExistence type="inferred from homology"/>
<keyword evidence="4 14" id="KW-0288">FMN</keyword>
<comment type="pathway">
    <text evidence="2 14">Cofactor biosynthesis; FMN biosynthesis; FMN from riboflavin (ATP route): step 1/1.</text>
</comment>
<evidence type="ECO:0000256" key="8">
    <source>
        <dbReference type="ARBA" id="ARBA00022777"/>
    </source>
</evidence>
<dbReference type="GO" id="GO:0005524">
    <property type="term" value="F:ATP binding"/>
    <property type="evidence" value="ECO:0007669"/>
    <property type="project" value="UniProtKB-UniRule"/>
</dbReference>
<comment type="catalytic activity">
    <reaction evidence="12 14">
        <text>riboflavin + ATP = FMN + ADP + H(+)</text>
        <dbReference type="Rhea" id="RHEA:14357"/>
        <dbReference type="ChEBI" id="CHEBI:15378"/>
        <dbReference type="ChEBI" id="CHEBI:30616"/>
        <dbReference type="ChEBI" id="CHEBI:57986"/>
        <dbReference type="ChEBI" id="CHEBI:58210"/>
        <dbReference type="ChEBI" id="CHEBI:456216"/>
        <dbReference type="EC" id="2.7.1.26"/>
    </reaction>
</comment>
<dbReference type="SUPFAM" id="SSF52374">
    <property type="entry name" value="Nucleotidylyl transferase"/>
    <property type="match status" value="1"/>
</dbReference>
<keyword evidence="10 14" id="KW-0067">ATP-binding</keyword>
<evidence type="ECO:0000256" key="13">
    <source>
        <dbReference type="ARBA" id="ARBA00049494"/>
    </source>
</evidence>
<dbReference type="InterPro" id="IPR015865">
    <property type="entry name" value="Riboflavin_kinase_bac/euk"/>
</dbReference>
<name>A0A174MNZ2_ANAHA</name>
<dbReference type="InterPro" id="IPR023465">
    <property type="entry name" value="Riboflavin_kinase_dom_sf"/>
</dbReference>
<evidence type="ECO:0000256" key="7">
    <source>
        <dbReference type="ARBA" id="ARBA00022741"/>
    </source>
</evidence>
<dbReference type="Pfam" id="PF06574">
    <property type="entry name" value="FAD_syn"/>
    <property type="match status" value="1"/>
</dbReference>
<evidence type="ECO:0000256" key="11">
    <source>
        <dbReference type="ARBA" id="ARBA00023268"/>
    </source>
</evidence>
<dbReference type="PANTHER" id="PTHR22749:SF6">
    <property type="entry name" value="RIBOFLAVIN KINASE"/>
    <property type="match status" value="1"/>
</dbReference>
<evidence type="ECO:0000256" key="3">
    <source>
        <dbReference type="ARBA" id="ARBA00022630"/>
    </source>
</evidence>
<evidence type="ECO:0000256" key="10">
    <source>
        <dbReference type="ARBA" id="ARBA00022840"/>
    </source>
</evidence>
<evidence type="ECO:0000256" key="5">
    <source>
        <dbReference type="ARBA" id="ARBA00022679"/>
    </source>
</evidence>
<dbReference type="UniPathway" id="UPA00277">
    <property type="reaction ID" value="UER00407"/>
</dbReference>
<dbReference type="PANTHER" id="PTHR22749">
    <property type="entry name" value="RIBOFLAVIN KINASE/FMN ADENYLYLTRANSFERASE"/>
    <property type="match status" value="1"/>
</dbReference>
<dbReference type="OrthoDB" id="9803667at2"/>
<dbReference type="Pfam" id="PF01687">
    <property type="entry name" value="Flavokinase"/>
    <property type="match status" value="1"/>
</dbReference>
<dbReference type="InterPro" id="IPR023468">
    <property type="entry name" value="Riboflavin_kinase"/>
</dbReference>
<dbReference type="CDD" id="cd02064">
    <property type="entry name" value="FAD_synthetase_N"/>
    <property type="match status" value="1"/>
</dbReference>
<evidence type="ECO:0000256" key="2">
    <source>
        <dbReference type="ARBA" id="ARBA00005201"/>
    </source>
</evidence>
<dbReference type="Gene3D" id="2.40.30.30">
    <property type="entry name" value="Riboflavin kinase-like"/>
    <property type="match status" value="1"/>
</dbReference>
<dbReference type="NCBIfam" id="NF004162">
    <property type="entry name" value="PRK05627.1-5"/>
    <property type="match status" value="1"/>
</dbReference>
<keyword evidence="11" id="KW-0511">Multifunctional enzyme</keyword>
<dbReference type="PIRSF" id="PIRSF004491">
    <property type="entry name" value="FAD_Synth"/>
    <property type="match status" value="1"/>
</dbReference>
<dbReference type="GO" id="GO:0006747">
    <property type="term" value="P:FAD biosynthetic process"/>
    <property type="evidence" value="ECO:0007669"/>
    <property type="project" value="UniProtKB-UniRule"/>
</dbReference>
<keyword evidence="5 14" id="KW-0808">Transferase</keyword>
<keyword evidence="9 14" id="KW-0274">FAD</keyword>
<sequence length="312" mass="36376">MEYIHNTEQFQFHNTVVALGKFDGMHKGHQLIFDELIQYKQLGYQAAVFSFDRPPLNMLKHKHMRVIYTTNEKIKLLARRGIDIYIEHPFTDEFSHLSPEDFVIKVLLEKTGMKVLVVGDDCGFGYKRQGNVELLERMSKEYDFKLIVIPKLELEGEIVSSTRIRHLLSEGKVEEANRLMEDPFMICGSVVHGNHMGAEVLQMPTANQIPLEDKLLPPNGVYVSRIHYKDETYYGISNVGVKPTIEGKKHMGVETYILDFYKNIYHKEIEVEFLCFKRPEMKFDSLESLSQQMHEDAEFARRYAKEHYGYEA</sequence>
<keyword evidence="6 14" id="KW-0548">Nucleotidyltransferase</keyword>
<comment type="similarity">
    <text evidence="14">Belongs to the ribF family.</text>
</comment>
<dbReference type="GO" id="GO:0009398">
    <property type="term" value="P:FMN biosynthetic process"/>
    <property type="evidence" value="ECO:0007669"/>
    <property type="project" value="UniProtKB-UniRule"/>
</dbReference>